<sequence>MEALFAIVIVSLAAGGIGLGLALGRGPARTSCGAADRLAVGRCADCPLRRRGARKEQT</sequence>
<dbReference type="RefSeq" id="WP_342071477.1">
    <property type="nucleotide sequence ID" value="NZ_CP151762.1"/>
</dbReference>
<reference evidence="1 2" key="1">
    <citation type="submission" date="2024-04" db="EMBL/GenBank/DDBJ databases">
        <title>Phylogenomic analyses of a clade within the roseobacter group suggest taxonomic reassignments of species of the genera Aestuariivita, Citreicella, Loktanella, Nautella, Pelagibaca, Ruegeria, Thalassobius, Thiobacimonas and Tropicibacter, and the proposal o.</title>
        <authorList>
            <person name="Jeon C.O."/>
        </authorList>
    </citation>
    <scope>NUCLEOTIDE SEQUENCE [LARGE SCALE GENOMIC DNA]</scope>
    <source>
        <strain evidence="1 2">G8-12</strain>
    </source>
</reference>
<dbReference type="KEGG" id="yag:AABB28_07660"/>
<keyword evidence="2" id="KW-1185">Reference proteome</keyword>
<dbReference type="Proteomes" id="UP001451782">
    <property type="component" value="Chromosome"/>
</dbReference>
<name>A0AAN0M5R4_9RHOB</name>
<protein>
    <submittedName>
        <fullName evidence="1">Uncharacterized protein</fullName>
    </submittedName>
</protein>
<evidence type="ECO:0000313" key="2">
    <source>
        <dbReference type="Proteomes" id="UP001451782"/>
    </source>
</evidence>
<gene>
    <name evidence="1" type="ORF">AABB28_07660</name>
</gene>
<dbReference type="EMBL" id="CP151762">
    <property type="protein sequence ID" value="WZU65128.1"/>
    <property type="molecule type" value="Genomic_DNA"/>
</dbReference>
<accession>A0AAN0M5R4</accession>
<dbReference type="AlphaFoldDB" id="A0AAN0M5R4"/>
<proteinExistence type="predicted"/>
<organism evidence="1 2">
    <name type="scientific">Yoonia algicola</name>
    <dbReference type="NCBI Taxonomy" id="3137368"/>
    <lineage>
        <taxon>Bacteria</taxon>
        <taxon>Pseudomonadati</taxon>
        <taxon>Pseudomonadota</taxon>
        <taxon>Alphaproteobacteria</taxon>
        <taxon>Rhodobacterales</taxon>
        <taxon>Paracoccaceae</taxon>
        <taxon>Yoonia</taxon>
    </lineage>
</organism>
<evidence type="ECO:0000313" key="1">
    <source>
        <dbReference type="EMBL" id="WZU65128.1"/>
    </source>
</evidence>